<dbReference type="AlphaFoldDB" id="A0AAD0YQ30"/>
<dbReference type="InterPro" id="IPR000726">
    <property type="entry name" value="Glyco_hydro_19_cat"/>
</dbReference>
<dbReference type="GO" id="GO:0006032">
    <property type="term" value="P:chitin catabolic process"/>
    <property type="evidence" value="ECO:0007669"/>
    <property type="project" value="InterPro"/>
</dbReference>
<evidence type="ECO:0000259" key="1">
    <source>
        <dbReference type="Pfam" id="PF00182"/>
    </source>
</evidence>
<dbReference type="Pfam" id="PF00182">
    <property type="entry name" value="Glyco_hydro_19"/>
    <property type="match status" value="1"/>
</dbReference>
<evidence type="ECO:0000313" key="3">
    <source>
        <dbReference type="Proteomes" id="UP000278288"/>
    </source>
</evidence>
<sequence>MFFDEYRKTLDPDKSISAQEVQDIDVFLNFYERDHSMYTIPQWAYIFATVYHETGATFHTVREAPKVSEEWRKKNFRYYPYYGRGYVQITWERNYAVYSKKLGIDLVANPDKTMIPEIAWYILVDGFKNGVFTGRKITDYINDSKKDYRNARRCINGTDRMDLIAKYAEQFEKILILSK</sequence>
<dbReference type="GO" id="GO:0004568">
    <property type="term" value="F:chitinase activity"/>
    <property type="evidence" value="ECO:0007669"/>
    <property type="project" value="InterPro"/>
</dbReference>
<gene>
    <name evidence="2" type="ORF">EG343_21735</name>
</gene>
<dbReference type="InterPro" id="IPR023346">
    <property type="entry name" value="Lysozyme-like_dom_sf"/>
</dbReference>
<dbReference type="GO" id="GO:0016998">
    <property type="term" value="P:cell wall macromolecule catabolic process"/>
    <property type="evidence" value="ECO:0007669"/>
    <property type="project" value="InterPro"/>
</dbReference>
<evidence type="ECO:0000313" key="2">
    <source>
        <dbReference type="EMBL" id="AZA93997.1"/>
    </source>
</evidence>
<name>A0AAD0YQ30_CHRNA</name>
<protein>
    <recommendedName>
        <fullName evidence="1">Glycoside hydrolase family 19 catalytic domain-containing protein</fullName>
    </recommendedName>
</protein>
<dbReference type="EMBL" id="CP033923">
    <property type="protein sequence ID" value="AZA93997.1"/>
    <property type="molecule type" value="Genomic_DNA"/>
</dbReference>
<dbReference type="Gene3D" id="1.10.530.10">
    <property type="match status" value="1"/>
</dbReference>
<dbReference type="Proteomes" id="UP000278288">
    <property type="component" value="Chromosome"/>
</dbReference>
<proteinExistence type="predicted"/>
<reference evidence="2 3" key="1">
    <citation type="submission" date="2018-11" db="EMBL/GenBank/DDBJ databases">
        <title>Proposal to divide the Flavobacteriaceae and reorganize its genera based on Amino Acid Identity values calculated from whole genome sequences.</title>
        <authorList>
            <person name="Nicholson A.C."/>
            <person name="Gulvik C.A."/>
            <person name="Whitney A.M."/>
            <person name="Humrighouse B.W."/>
            <person name="Bell M."/>
            <person name="Holmes B."/>
            <person name="Steigerwalt A.G."/>
            <person name="Villarma A."/>
            <person name="Sheth M."/>
            <person name="Batra D."/>
            <person name="Pryor J."/>
            <person name="Bernardet J.-F."/>
            <person name="Hugo C."/>
            <person name="Kampfer P."/>
            <person name="Newman J."/>
            <person name="McQuiston J.R."/>
        </authorList>
    </citation>
    <scope>NUCLEOTIDE SEQUENCE [LARGE SCALE GENOMIC DNA]</scope>
    <source>
        <strain evidence="2 3">G0041</strain>
    </source>
</reference>
<dbReference type="SUPFAM" id="SSF53955">
    <property type="entry name" value="Lysozyme-like"/>
    <property type="match status" value="1"/>
</dbReference>
<feature type="domain" description="Glycoside hydrolase family 19 catalytic" evidence="1">
    <location>
        <begin position="63"/>
        <end position="112"/>
    </location>
</feature>
<accession>A0AAD0YQ30</accession>
<keyword evidence="3" id="KW-1185">Reference proteome</keyword>
<dbReference type="KEGG" id="cnk:EG343_21735"/>
<organism evidence="2 3">
    <name type="scientific">Chryseobacterium nakagawai</name>
    <dbReference type="NCBI Taxonomy" id="1241982"/>
    <lineage>
        <taxon>Bacteria</taxon>
        <taxon>Pseudomonadati</taxon>
        <taxon>Bacteroidota</taxon>
        <taxon>Flavobacteriia</taxon>
        <taxon>Flavobacteriales</taxon>
        <taxon>Weeksellaceae</taxon>
        <taxon>Chryseobacterium group</taxon>
        <taxon>Chryseobacterium</taxon>
    </lineage>
</organism>